<feature type="region of interest" description="Disordered" evidence="1">
    <location>
        <begin position="1"/>
        <end position="22"/>
    </location>
</feature>
<dbReference type="PANTHER" id="PTHR44328">
    <property type="entry name" value="GLUTATHIONE S-TRANSFERASE L1"/>
    <property type="match status" value="1"/>
</dbReference>
<dbReference type="InterPro" id="IPR036282">
    <property type="entry name" value="Glutathione-S-Trfase_C_sf"/>
</dbReference>
<evidence type="ECO:0000313" key="4">
    <source>
        <dbReference type="Proteomes" id="UP000593562"/>
    </source>
</evidence>
<dbReference type="AlphaFoldDB" id="A0A7J7DY12"/>
<proteinExistence type="predicted"/>
<dbReference type="PANTHER" id="PTHR44328:SF6">
    <property type="entry name" value="GLUTATHIONE S-TRANSFERASE L1-RELATED"/>
    <property type="match status" value="1"/>
</dbReference>
<dbReference type="InParanoid" id="A0A7J7DY12"/>
<dbReference type="Pfam" id="PF13410">
    <property type="entry name" value="GST_C_2"/>
    <property type="match status" value="1"/>
</dbReference>
<accession>A0A7J7DY12</accession>
<dbReference type="Gene3D" id="3.40.30.10">
    <property type="entry name" value="Glutaredoxin"/>
    <property type="match status" value="1"/>
</dbReference>
<gene>
    <name evidence="3" type="ORF">HS088_TW02G00277</name>
</gene>
<dbReference type="SUPFAM" id="SSF52833">
    <property type="entry name" value="Thioredoxin-like"/>
    <property type="match status" value="1"/>
</dbReference>
<name>A0A7J7DY12_TRIWF</name>
<evidence type="ECO:0000259" key="2">
    <source>
        <dbReference type="PROSITE" id="PS50404"/>
    </source>
</evidence>
<dbReference type="SFLD" id="SFLDS00019">
    <property type="entry name" value="Glutathione_Transferase_(cytos"/>
    <property type="match status" value="1"/>
</dbReference>
<feature type="domain" description="GST N-terminal" evidence="2">
    <location>
        <begin position="26"/>
        <end position="107"/>
    </location>
</feature>
<evidence type="ECO:0000256" key="1">
    <source>
        <dbReference type="SAM" id="MobiDB-lite"/>
    </source>
</evidence>
<dbReference type="GO" id="GO:0004364">
    <property type="term" value="F:glutathione transferase activity"/>
    <property type="evidence" value="ECO:0007669"/>
    <property type="project" value="InterPro"/>
</dbReference>
<dbReference type="FunFam" id="3.40.30.10:FF:000091">
    <property type="entry name" value="Glutathione S-transferase L2, chloroplastic"/>
    <property type="match status" value="1"/>
</dbReference>
<dbReference type="InterPro" id="IPR040079">
    <property type="entry name" value="Glutathione_S-Trfase"/>
</dbReference>
<dbReference type="SFLD" id="SFLDG00358">
    <property type="entry name" value="Main_(cytGST)"/>
    <property type="match status" value="1"/>
</dbReference>
<dbReference type="InterPro" id="IPR036249">
    <property type="entry name" value="Thioredoxin-like_sf"/>
</dbReference>
<keyword evidence="4" id="KW-1185">Reference proteome</keyword>
<sequence>MASADVSEVLPKPLDSSSSQPPLFDGTTRLYTSYPCPYAQRVWIARDYKGLQEKIELVPLNLQDRPAWYKEKVYPVNKVPALEHNGKVIGESIDLLKYIDSNFEGPKLFPEDPAKKQFGEELLSYTDKINQDVFTAFKGDPVKESATSFDYLENALHKFEDGPFFLGQFSLVDVAYITFVERFDILLKNVWNYDFTSGRPKLAAWFEVNLETFLCLQMIVDFLSKTLPVCRRSTRLMCTSQQRLIQKSSLQFMRIRSNSCS</sequence>
<dbReference type="SUPFAM" id="SSF47616">
    <property type="entry name" value="GST C-terminal domain-like"/>
    <property type="match status" value="1"/>
</dbReference>
<protein>
    <submittedName>
        <fullName evidence="3">Glutathione S-transferase</fullName>
    </submittedName>
</protein>
<organism evidence="3 4">
    <name type="scientific">Tripterygium wilfordii</name>
    <name type="common">Thunder God vine</name>
    <dbReference type="NCBI Taxonomy" id="458696"/>
    <lineage>
        <taxon>Eukaryota</taxon>
        <taxon>Viridiplantae</taxon>
        <taxon>Streptophyta</taxon>
        <taxon>Embryophyta</taxon>
        <taxon>Tracheophyta</taxon>
        <taxon>Spermatophyta</taxon>
        <taxon>Magnoliopsida</taxon>
        <taxon>eudicotyledons</taxon>
        <taxon>Gunneridae</taxon>
        <taxon>Pentapetalae</taxon>
        <taxon>rosids</taxon>
        <taxon>fabids</taxon>
        <taxon>Celastrales</taxon>
        <taxon>Celastraceae</taxon>
        <taxon>Tripterygium</taxon>
    </lineage>
</organism>
<dbReference type="Gene3D" id="1.20.1050.10">
    <property type="match status" value="1"/>
</dbReference>
<dbReference type="EMBL" id="JAAARO010000002">
    <property type="protein sequence ID" value="KAF5751265.1"/>
    <property type="molecule type" value="Genomic_DNA"/>
</dbReference>
<dbReference type="InterPro" id="IPR044629">
    <property type="entry name" value="GSTL1/2/3"/>
</dbReference>
<comment type="caution">
    <text evidence="3">The sequence shown here is derived from an EMBL/GenBank/DDBJ whole genome shotgun (WGS) entry which is preliminary data.</text>
</comment>
<dbReference type="PROSITE" id="PS50404">
    <property type="entry name" value="GST_NTER"/>
    <property type="match status" value="1"/>
</dbReference>
<evidence type="ECO:0000313" key="3">
    <source>
        <dbReference type="EMBL" id="KAF5751265.1"/>
    </source>
</evidence>
<reference evidence="3 4" key="1">
    <citation type="journal article" date="2020" name="Nat. Commun.">
        <title>Genome of Tripterygium wilfordii and identification of cytochrome P450 involved in triptolide biosynthesis.</title>
        <authorList>
            <person name="Tu L."/>
            <person name="Su P."/>
            <person name="Zhang Z."/>
            <person name="Gao L."/>
            <person name="Wang J."/>
            <person name="Hu T."/>
            <person name="Zhou J."/>
            <person name="Zhang Y."/>
            <person name="Zhao Y."/>
            <person name="Liu Y."/>
            <person name="Song Y."/>
            <person name="Tong Y."/>
            <person name="Lu Y."/>
            <person name="Yang J."/>
            <person name="Xu C."/>
            <person name="Jia M."/>
            <person name="Peters R.J."/>
            <person name="Huang L."/>
            <person name="Gao W."/>
        </authorList>
    </citation>
    <scope>NUCLEOTIDE SEQUENCE [LARGE SCALE GENOMIC DNA]</scope>
    <source>
        <strain evidence="4">cv. XIE 37</strain>
        <tissue evidence="3">Leaf</tissue>
    </source>
</reference>
<dbReference type="Proteomes" id="UP000593562">
    <property type="component" value="Unassembled WGS sequence"/>
</dbReference>
<dbReference type="Pfam" id="PF13417">
    <property type="entry name" value="GST_N_3"/>
    <property type="match status" value="1"/>
</dbReference>
<keyword evidence="3" id="KW-0808">Transferase</keyword>
<dbReference type="InterPro" id="IPR004045">
    <property type="entry name" value="Glutathione_S-Trfase_N"/>
</dbReference>
<dbReference type="FunCoup" id="A0A7J7DY12">
    <property type="interactions" value="1546"/>
</dbReference>